<feature type="active site" description="For ring-opening step" evidence="4">
    <location>
        <position position="143"/>
    </location>
</feature>
<dbReference type="RefSeq" id="WP_229149612.1">
    <property type="nucleotide sequence ID" value="NZ_JALANC010000003.1"/>
</dbReference>
<dbReference type="InterPro" id="IPR018321">
    <property type="entry name" value="Glucosamine6P_isomerase_CS"/>
</dbReference>
<dbReference type="GO" id="GO:0042802">
    <property type="term" value="F:identical protein binding"/>
    <property type="evidence" value="ECO:0007669"/>
    <property type="project" value="TreeGrafter"/>
</dbReference>
<evidence type="ECO:0000256" key="1">
    <source>
        <dbReference type="ARBA" id="ARBA00000644"/>
    </source>
</evidence>
<evidence type="ECO:0000313" key="7">
    <source>
        <dbReference type="Proteomes" id="UP001075387"/>
    </source>
</evidence>
<comment type="caution">
    <text evidence="6">The sequence shown here is derived from an EMBL/GenBank/DDBJ whole genome shotgun (WGS) entry which is preliminary data.</text>
</comment>
<dbReference type="EMBL" id="JALAQA010000001">
    <property type="protein sequence ID" value="MCY8508037.1"/>
    <property type="molecule type" value="Genomic_DNA"/>
</dbReference>
<comment type="similarity">
    <text evidence="4">Belongs to the glucosamine/galactosamine-6-phosphate isomerase family. NagB subfamily.</text>
</comment>
<evidence type="ECO:0000256" key="3">
    <source>
        <dbReference type="ARBA" id="ARBA00023277"/>
    </source>
</evidence>
<feature type="domain" description="Glucosamine/galactosamine-6-phosphate isomerase" evidence="5">
    <location>
        <begin position="10"/>
        <end position="231"/>
    </location>
</feature>
<reference evidence="6" key="1">
    <citation type="submission" date="2022-02" db="EMBL/GenBank/DDBJ databases">
        <title>Crop Bioprotection Bacillus Genome Sequencing.</title>
        <authorList>
            <person name="Dunlap C."/>
        </authorList>
    </citation>
    <scope>NUCLEOTIDE SEQUENCE</scope>
    <source>
        <strain evidence="6">CK3O2B-54A</strain>
    </source>
</reference>
<dbReference type="Gene3D" id="3.40.50.1360">
    <property type="match status" value="1"/>
</dbReference>
<proteinExistence type="inferred from homology"/>
<organism evidence="6 7">
    <name type="scientific">Bacillus mojavensis</name>
    <dbReference type="NCBI Taxonomy" id="72360"/>
    <lineage>
        <taxon>Bacteria</taxon>
        <taxon>Bacillati</taxon>
        <taxon>Bacillota</taxon>
        <taxon>Bacilli</taxon>
        <taxon>Bacillales</taxon>
        <taxon>Bacillaceae</taxon>
        <taxon>Bacillus</taxon>
    </lineage>
</organism>
<dbReference type="CDD" id="cd01399">
    <property type="entry name" value="GlcN6P_deaminase"/>
    <property type="match status" value="1"/>
</dbReference>
<dbReference type="GO" id="GO:0006043">
    <property type="term" value="P:glucosamine catabolic process"/>
    <property type="evidence" value="ECO:0007669"/>
    <property type="project" value="TreeGrafter"/>
</dbReference>
<feature type="active site" description="Proton acceptor; for enolization step" evidence="4">
    <location>
        <position position="67"/>
    </location>
</feature>
<dbReference type="InterPro" id="IPR004547">
    <property type="entry name" value="Glucosamine6P_isomerase"/>
</dbReference>
<sequence>MKIIVADHYEDLCKLSAVIIKECVQAKKDAVLGLATGSTPVGLYKQLISDYQAGEIDFSKVITFNLDEYAGLSPSHPQSYNKFMHEHLFQHINVQPDHIHIPQGDNPQLEAECKVYEELIRQAGGIDVQILGIGSNGHIGFNEPGSDFEERTRIVRLSESTIQANARFFGGDPVLVPRLAVSMGIKTIMEFSKHIVLLANGEEKADAIQKMAEGPVTPEVPASILQQHNHVTVIADPKAAQKLKNLSYLSNK</sequence>
<comment type="catalytic activity">
    <reaction evidence="1 4">
        <text>alpha-D-glucosamine 6-phosphate + H2O = beta-D-fructose 6-phosphate + NH4(+)</text>
        <dbReference type="Rhea" id="RHEA:12172"/>
        <dbReference type="ChEBI" id="CHEBI:15377"/>
        <dbReference type="ChEBI" id="CHEBI:28938"/>
        <dbReference type="ChEBI" id="CHEBI:57634"/>
        <dbReference type="ChEBI" id="CHEBI:75989"/>
        <dbReference type="EC" id="3.5.99.6"/>
    </reaction>
</comment>
<name>A0AAP3CMT5_BACMO</name>
<keyword evidence="3 4" id="KW-0119">Carbohydrate metabolism</keyword>
<feature type="active site" description="Proton acceptor; for ring-opening step" evidence="4">
    <location>
        <position position="138"/>
    </location>
</feature>
<dbReference type="Proteomes" id="UP001075387">
    <property type="component" value="Unassembled WGS sequence"/>
</dbReference>
<dbReference type="HAMAP" id="MF_01241">
    <property type="entry name" value="GlcN6P_deamin"/>
    <property type="match status" value="1"/>
</dbReference>
<keyword evidence="2 4" id="KW-0378">Hydrolase</keyword>
<dbReference type="GO" id="GO:0005975">
    <property type="term" value="P:carbohydrate metabolic process"/>
    <property type="evidence" value="ECO:0007669"/>
    <property type="project" value="InterPro"/>
</dbReference>
<accession>A0AAP3CMT5</accession>
<comment type="pathway">
    <text evidence="4">Amino-sugar metabolism; N-acetylneuraminate degradation; D-fructose 6-phosphate from N-acetylneuraminate: step 5/5.</text>
</comment>
<dbReference type="NCBIfam" id="TIGR00502">
    <property type="entry name" value="nagB"/>
    <property type="match status" value="1"/>
</dbReference>
<dbReference type="GO" id="GO:0019262">
    <property type="term" value="P:N-acetylneuraminate catabolic process"/>
    <property type="evidence" value="ECO:0007669"/>
    <property type="project" value="UniProtKB-UniRule"/>
</dbReference>
<dbReference type="GO" id="GO:0004342">
    <property type="term" value="F:glucosamine-6-phosphate deaminase activity"/>
    <property type="evidence" value="ECO:0007669"/>
    <property type="project" value="UniProtKB-UniRule"/>
</dbReference>
<dbReference type="FunFam" id="3.40.50.1360:FF:000003">
    <property type="entry name" value="Glucosamine-6-phosphate deaminase"/>
    <property type="match status" value="1"/>
</dbReference>
<dbReference type="InterPro" id="IPR037171">
    <property type="entry name" value="NagB/RpiA_transferase-like"/>
</dbReference>
<comment type="caution">
    <text evidence="4">Lacks conserved residue(s) required for the propagation of feature annotation.</text>
</comment>
<evidence type="ECO:0000259" key="5">
    <source>
        <dbReference type="Pfam" id="PF01182"/>
    </source>
</evidence>
<gene>
    <name evidence="4 6" type="primary">nagB</name>
    <name evidence="6" type="ORF">MOD07_00375</name>
</gene>
<dbReference type="GO" id="GO:0006046">
    <property type="term" value="P:N-acetylglucosamine catabolic process"/>
    <property type="evidence" value="ECO:0007669"/>
    <property type="project" value="UniProtKB-UniRule"/>
</dbReference>
<dbReference type="InterPro" id="IPR006148">
    <property type="entry name" value="Glc/Gal-6P_isomerase"/>
</dbReference>
<comment type="function">
    <text evidence="4">Catalyzes the reversible isomerization-deamination of glucosamine 6-phosphate (GlcN6P) to form fructose 6-phosphate (Fru6P) and ammonium ion.</text>
</comment>
<protein>
    <recommendedName>
        <fullName evidence="4">Glucosamine-6-phosphate deaminase</fullName>
        <ecNumber evidence="4">3.5.99.6</ecNumber>
    </recommendedName>
    <alternativeName>
        <fullName evidence="4">GlcN6P deaminase</fullName>
        <shortName evidence="4">GNPDA</shortName>
    </alternativeName>
    <alternativeName>
        <fullName evidence="4">Glucosamine-6-phosphate isomerase</fullName>
    </alternativeName>
</protein>
<dbReference type="PANTHER" id="PTHR11280:SF5">
    <property type="entry name" value="GLUCOSAMINE-6-PHOSPHATE ISOMERASE"/>
    <property type="match status" value="1"/>
</dbReference>
<dbReference type="Pfam" id="PF01182">
    <property type="entry name" value="Glucosamine_iso"/>
    <property type="match status" value="1"/>
</dbReference>
<feature type="active site" description="For ring-opening step" evidence="4">
    <location>
        <position position="136"/>
    </location>
</feature>
<evidence type="ECO:0000256" key="4">
    <source>
        <dbReference type="HAMAP-Rule" id="MF_01241"/>
    </source>
</evidence>
<dbReference type="PANTHER" id="PTHR11280">
    <property type="entry name" value="GLUCOSAMINE-6-PHOSPHATE ISOMERASE"/>
    <property type="match status" value="1"/>
</dbReference>
<evidence type="ECO:0000256" key="2">
    <source>
        <dbReference type="ARBA" id="ARBA00022801"/>
    </source>
</evidence>
<evidence type="ECO:0000313" key="6">
    <source>
        <dbReference type="EMBL" id="MCY8508037.1"/>
    </source>
</evidence>
<dbReference type="AlphaFoldDB" id="A0AAP3CMT5"/>
<dbReference type="EC" id="3.5.99.6" evidence="4"/>
<dbReference type="SUPFAM" id="SSF100950">
    <property type="entry name" value="NagB/RpiA/CoA transferase-like"/>
    <property type="match status" value="1"/>
</dbReference>
<dbReference type="GO" id="GO:0005737">
    <property type="term" value="C:cytoplasm"/>
    <property type="evidence" value="ECO:0007669"/>
    <property type="project" value="TreeGrafter"/>
</dbReference>
<dbReference type="PROSITE" id="PS01161">
    <property type="entry name" value="GLC_GALNAC_ISOMERASE"/>
    <property type="match status" value="1"/>
</dbReference>